<evidence type="ECO:0000313" key="14">
    <source>
        <dbReference type="Proteomes" id="UP000322699"/>
    </source>
</evidence>
<evidence type="ECO:0000256" key="7">
    <source>
        <dbReference type="ARBA" id="ARBA00023277"/>
    </source>
</evidence>
<keyword evidence="4 8" id="KW-0547">Nucleotide-binding</keyword>
<evidence type="ECO:0000256" key="9">
    <source>
        <dbReference type="RuleBase" id="RU003733"/>
    </source>
</evidence>
<evidence type="ECO:0000256" key="5">
    <source>
        <dbReference type="ARBA" id="ARBA00022777"/>
    </source>
</evidence>
<feature type="domain" description="Carbohydrate kinase FGGY N-terminal" evidence="11">
    <location>
        <begin position="4"/>
        <end position="248"/>
    </location>
</feature>
<dbReference type="InterPro" id="IPR006000">
    <property type="entry name" value="Xylulokinase"/>
</dbReference>
<organism evidence="13 14">
    <name type="scientific">Rubripirellula obstinata</name>
    <dbReference type="NCBI Taxonomy" id="406547"/>
    <lineage>
        <taxon>Bacteria</taxon>
        <taxon>Pseudomonadati</taxon>
        <taxon>Planctomycetota</taxon>
        <taxon>Planctomycetia</taxon>
        <taxon>Pirellulales</taxon>
        <taxon>Pirellulaceae</taxon>
        <taxon>Rubripirellula</taxon>
    </lineage>
</organism>
<dbReference type="Gene3D" id="3.30.420.40">
    <property type="match status" value="2"/>
</dbReference>
<dbReference type="GO" id="GO:0005524">
    <property type="term" value="F:ATP binding"/>
    <property type="evidence" value="ECO:0007669"/>
    <property type="project" value="UniProtKB-UniRule"/>
</dbReference>
<dbReference type="InterPro" id="IPR050406">
    <property type="entry name" value="FGGY_Carb_Kinase"/>
</dbReference>
<dbReference type="EC" id="2.7.1.17" evidence="8 10"/>
<evidence type="ECO:0000313" key="13">
    <source>
        <dbReference type="EMBL" id="KAA1259777.1"/>
    </source>
</evidence>
<dbReference type="PANTHER" id="PTHR43095:SF5">
    <property type="entry name" value="XYLULOSE KINASE"/>
    <property type="match status" value="1"/>
</dbReference>
<comment type="similarity">
    <text evidence="1 8 9">Belongs to the FGGY kinase family.</text>
</comment>
<protein>
    <recommendedName>
        <fullName evidence="8 10">Xylulose kinase</fullName>
        <shortName evidence="8 10">Xylulokinase</shortName>
        <ecNumber evidence="8 10">2.7.1.17</ecNumber>
    </recommendedName>
</protein>
<comment type="catalytic activity">
    <reaction evidence="8 10">
        <text>D-xylulose + ATP = D-xylulose 5-phosphate + ADP + H(+)</text>
        <dbReference type="Rhea" id="RHEA:10964"/>
        <dbReference type="ChEBI" id="CHEBI:15378"/>
        <dbReference type="ChEBI" id="CHEBI:17140"/>
        <dbReference type="ChEBI" id="CHEBI:30616"/>
        <dbReference type="ChEBI" id="CHEBI:57737"/>
        <dbReference type="ChEBI" id="CHEBI:456216"/>
        <dbReference type="EC" id="2.7.1.17"/>
    </reaction>
</comment>
<proteinExistence type="inferred from homology"/>
<evidence type="ECO:0000259" key="11">
    <source>
        <dbReference type="Pfam" id="PF00370"/>
    </source>
</evidence>
<dbReference type="NCBIfam" id="TIGR01312">
    <property type="entry name" value="XylB"/>
    <property type="match status" value="1"/>
</dbReference>
<comment type="caution">
    <text evidence="13">The sequence shown here is derived from an EMBL/GenBank/DDBJ whole genome shotgun (WGS) entry which is preliminary data.</text>
</comment>
<keyword evidence="2 8" id="KW-0859">Xylose metabolism</keyword>
<dbReference type="OrthoDB" id="9805576at2"/>
<evidence type="ECO:0000256" key="2">
    <source>
        <dbReference type="ARBA" id="ARBA00022629"/>
    </source>
</evidence>
<evidence type="ECO:0000256" key="3">
    <source>
        <dbReference type="ARBA" id="ARBA00022679"/>
    </source>
</evidence>
<dbReference type="InterPro" id="IPR043129">
    <property type="entry name" value="ATPase_NBD"/>
</dbReference>
<reference evidence="13 14" key="1">
    <citation type="submission" date="2019-08" db="EMBL/GenBank/DDBJ databases">
        <title>Deep-cultivation of Planctomycetes and their phenomic and genomic characterization uncovers novel biology.</title>
        <authorList>
            <person name="Wiegand S."/>
            <person name="Jogler M."/>
            <person name="Boedeker C."/>
            <person name="Pinto D."/>
            <person name="Vollmers J."/>
            <person name="Rivas-Marin E."/>
            <person name="Kohn T."/>
            <person name="Peeters S.H."/>
            <person name="Heuer A."/>
            <person name="Rast P."/>
            <person name="Oberbeckmann S."/>
            <person name="Bunk B."/>
            <person name="Jeske O."/>
            <person name="Meyerdierks A."/>
            <person name="Storesund J.E."/>
            <person name="Kallscheuer N."/>
            <person name="Luecker S."/>
            <person name="Lage O.M."/>
            <person name="Pohl T."/>
            <person name="Merkel B.J."/>
            <person name="Hornburger P."/>
            <person name="Mueller R.-W."/>
            <person name="Bruemmer F."/>
            <person name="Labrenz M."/>
            <person name="Spormann A.M."/>
            <person name="Op Den Camp H."/>
            <person name="Overmann J."/>
            <person name="Amann R."/>
            <person name="Jetten M.S.M."/>
            <person name="Mascher T."/>
            <person name="Medema M.H."/>
            <person name="Devos D.P."/>
            <person name="Kaster A.-K."/>
            <person name="Ovreas L."/>
            <person name="Rohde M."/>
            <person name="Galperin M.Y."/>
            <person name="Jogler C."/>
        </authorList>
    </citation>
    <scope>NUCLEOTIDE SEQUENCE [LARGE SCALE GENOMIC DNA]</scope>
    <source>
        <strain evidence="13 14">LF1</strain>
    </source>
</reference>
<keyword evidence="6 8" id="KW-0067">ATP-binding</keyword>
<feature type="binding site" evidence="8">
    <location>
        <begin position="81"/>
        <end position="82"/>
    </location>
    <ligand>
        <name>substrate</name>
    </ligand>
</feature>
<dbReference type="Proteomes" id="UP000322699">
    <property type="component" value="Unassembled WGS sequence"/>
</dbReference>
<gene>
    <name evidence="8 10 13" type="primary">xylB</name>
    <name evidence="13" type="ORF">LF1_23140</name>
</gene>
<evidence type="ECO:0000256" key="10">
    <source>
        <dbReference type="RuleBase" id="RU364073"/>
    </source>
</evidence>
<feature type="domain" description="Carbohydrate kinase FGGY C-terminal" evidence="12">
    <location>
        <begin position="258"/>
        <end position="449"/>
    </location>
</feature>
<keyword evidence="3 8" id="KW-0808">Transferase</keyword>
<dbReference type="GO" id="GO:0005998">
    <property type="term" value="P:xylulose catabolic process"/>
    <property type="evidence" value="ECO:0007669"/>
    <property type="project" value="UniProtKB-UniRule"/>
</dbReference>
<evidence type="ECO:0000256" key="6">
    <source>
        <dbReference type="ARBA" id="ARBA00022840"/>
    </source>
</evidence>
<sequence length="508" mass="54738">MSHYLGIDIGTSGTKTLLIDETGKVLAESNAEYPIEQPKPGWTQQDPDDWWAATVKTVRTVMNKSELKPSDVKAIGLSGQMHGSVFLDKKDNVIRPAILWNDQRTAAQCDEITSKAGGRKALIKMVANPALTGFQAPKILWMRDKEKRNFDKLAKVLLPKDDIRRRLTGDYVTEVSDASGTLLLDVVKRKWSKKLLTKLDLDADLLPSVVESDEVTGTLTAAAAEALGLTTDCKVVGGAGDCAAGAVGNGVVKSGVLSTSIGTSGVMFVHSDQPEYDATGRLHTFCHAVNGKWHMMGVNLTSGGALQWWVDNILQGLEGIPENKRYDAATKEAESIVAGSDGLVFLPYLNGERTPHADPDARGSFVGLNTTHGRGHLTRSVMEGITMALRDSLEIIGSMGVPIKQIRASGGGSKNPMWRQMQADVFGKKITTLEVEQGPAFGVALLAAVGDGAYKNIESACKATIKVADETKPDRSAVKAYDRLFPIYRDLYGNLKQSMNQLADIQAG</sequence>
<evidence type="ECO:0000256" key="8">
    <source>
        <dbReference type="HAMAP-Rule" id="MF_02220"/>
    </source>
</evidence>
<accession>A0A5B1CF31</accession>
<dbReference type="PANTHER" id="PTHR43095">
    <property type="entry name" value="SUGAR KINASE"/>
    <property type="match status" value="1"/>
</dbReference>
<dbReference type="HAMAP" id="MF_02220">
    <property type="entry name" value="XylB"/>
    <property type="match status" value="1"/>
</dbReference>
<dbReference type="EMBL" id="VRLW01000001">
    <property type="protein sequence ID" value="KAA1259777.1"/>
    <property type="molecule type" value="Genomic_DNA"/>
</dbReference>
<dbReference type="InterPro" id="IPR018484">
    <property type="entry name" value="FGGY_N"/>
</dbReference>
<evidence type="ECO:0000259" key="12">
    <source>
        <dbReference type="Pfam" id="PF02782"/>
    </source>
</evidence>
<evidence type="ECO:0000256" key="1">
    <source>
        <dbReference type="ARBA" id="ARBA00009156"/>
    </source>
</evidence>
<name>A0A5B1CF31_9BACT</name>
<dbReference type="SUPFAM" id="SSF53067">
    <property type="entry name" value="Actin-like ATPase domain"/>
    <property type="match status" value="2"/>
</dbReference>
<feature type="active site" description="Proton acceptor" evidence="8">
    <location>
        <position position="241"/>
    </location>
</feature>
<dbReference type="CDD" id="cd07808">
    <property type="entry name" value="ASKHA_NBD_FGGY_EcXK-like"/>
    <property type="match status" value="1"/>
</dbReference>
<feature type="site" description="Important for activity" evidence="8">
    <location>
        <position position="8"/>
    </location>
</feature>
<dbReference type="GO" id="GO:0042732">
    <property type="term" value="P:D-xylose metabolic process"/>
    <property type="evidence" value="ECO:0007669"/>
    <property type="project" value="UniProtKB-KW"/>
</dbReference>
<comment type="function">
    <text evidence="8">Catalyzes the phosphorylation of D-xylulose to D-xylulose 5-phosphate.</text>
</comment>
<dbReference type="InterPro" id="IPR000577">
    <property type="entry name" value="Carb_kinase_FGGY"/>
</dbReference>
<evidence type="ECO:0000256" key="4">
    <source>
        <dbReference type="ARBA" id="ARBA00022741"/>
    </source>
</evidence>
<dbReference type="Pfam" id="PF00370">
    <property type="entry name" value="FGGY_N"/>
    <property type="match status" value="1"/>
</dbReference>
<dbReference type="InterPro" id="IPR018485">
    <property type="entry name" value="FGGY_C"/>
</dbReference>
<dbReference type="InterPro" id="IPR018483">
    <property type="entry name" value="Carb_kinase_FGGY_CS"/>
</dbReference>
<dbReference type="RefSeq" id="WP_068258286.1">
    <property type="nucleotide sequence ID" value="NZ_LWSK01000004.1"/>
</dbReference>
<dbReference type="PIRSF" id="PIRSF000538">
    <property type="entry name" value="GlpK"/>
    <property type="match status" value="1"/>
</dbReference>
<keyword evidence="5 8" id="KW-0418">Kinase</keyword>
<dbReference type="GO" id="GO:0004856">
    <property type="term" value="F:D-xylulokinase activity"/>
    <property type="evidence" value="ECO:0007669"/>
    <property type="project" value="UniProtKB-UniRule"/>
</dbReference>
<keyword evidence="14" id="KW-1185">Reference proteome</keyword>
<dbReference type="PROSITE" id="PS00445">
    <property type="entry name" value="FGGY_KINASES_2"/>
    <property type="match status" value="1"/>
</dbReference>
<dbReference type="Pfam" id="PF02782">
    <property type="entry name" value="FGGY_C"/>
    <property type="match status" value="1"/>
</dbReference>
<dbReference type="AlphaFoldDB" id="A0A5B1CF31"/>
<keyword evidence="7 8" id="KW-0119">Carbohydrate metabolism</keyword>